<evidence type="ECO:0000313" key="1">
    <source>
        <dbReference type="EMBL" id="KAL1513623.1"/>
    </source>
</evidence>
<name>A0ABD1F7Q5_HYPHA</name>
<comment type="caution">
    <text evidence="1">The sequence shown here is derived from an EMBL/GenBank/DDBJ whole genome shotgun (WGS) entry which is preliminary data.</text>
</comment>
<proteinExistence type="predicted"/>
<dbReference type="InterPro" id="IPR036397">
    <property type="entry name" value="RNaseH_sf"/>
</dbReference>
<dbReference type="AlphaFoldDB" id="A0ABD1F7Q5"/>
<gene>
    <name evidence="1" type="ORF">ABEB36_003012</name>
</gene>
<protein>
    <submittedName>
        <fullName evidence="1">Uncharacterized protein</fullName>
    </submittedName>
</protein>
<sequence>MKSFIVFREYDQTDSATGESAKEKTQLLNCRKLLKIKRTRRAISWHRDTCKSYYLIAFNDIRRNCEQNVKEKFFKTKPISPENDHHNIFNGRESLSAVAFPHFNRQLERYIKTLLDGLNTSIENKTEWYDKLPQVIMGLNKSANVSTGFTLHRFMFGFERNIIEVLKENSHIKIDREDDKKRAKLTMDKQRIIIYQTFDKHRKSSTKYKINDLVLWSIENTNDTDTSRKTGNKFNGPYKITKE</sequence>
<dbReference type="Proteomes" id="UP001566132">
    <property type="component" value="Unassembled WGS sequence"/>
</dbReference>
<organism evidence="1 2">
    <name type="scientific">Hypothenemus hampei</name>
    <name type="common">Coffee berry borer</name>
    <dbReference type="NCBI Taxonomy" id="57062"/>
    <lineage>
        <taxon>Eukaryota</taxon>
        <taxon>Metazoa</taxon>
        <taxon>Ecdysozoa</taxon>
        <taxon>Arthropoda</taxon>
        <taxon>Hexapoda</taxon>
        <taxon>Insecta</taxon>
        <taxon>Pterygota</taxon>
        <taxon>Neoptera</taxon>
        <taxon>Endopterygota</taxon>
        <taxon>Coleoptera</taxon>
        <taxon>Polyphaga</taxon>
        <taxon>Cucujiformia</taxon>
        <taxon>Curculionidae</taxon>
        <taxon>Scolytinae</taxon>
        <taxon>Hypothenemus</taxon>
    </lineage>
</organism>
<evidence type="ECO:0000313" key="2">
    <source>
        <dbReference type="Proteomes" id="UP001566132"/>
    </source>
</evidence>
<accession>A0ABD1F7Q5</accession>
<dbReference type="Gene3D" id="3.30.420.10">
    <property type="entry name" value="Ribonuclease H-like superfamily/Ribonuclease H"/>
    <property type="match status" value="1"/>
</dbReference>
<dbReference type="EMBL" id="JBDJPC010000002">
    <property type="protein sequence ID" value="KAL1513623.1"/>
    <property type="molecule type" value="Genomic_DNA"/>
</dbReference>
<reference evidence="1 2" key="1">
    <citation type="submission" date="2024-05" db="EMBL/GenBank/DDBJ databases">
        <title>Genetic variation in Jamaican populations of the coffee berry borer (Hypothenemus hampei).</title>
        <authorList>
            <person name="Errbii M."/>
            <person name="Myrie A."/>
        </authorList>
    </citation>
    <scope>NUCLEOTIDE SEQUENCE [LARGE SCALE GENOMIC DNA]</scope>
    <source>
        <strain evidence="1">JA-Hopewell-2020-01-JO</strain>
        <tissue evidence="1">Whole body</tissue>
    </source>
</reference>
<keyword evidence="2" id="KW-1185">Reference proteome</keyword>